<dbReference type="RefSeq" id="WP_326089370.1">
    <property type="nucleotide sequence ID" value="NZ_JARLKZ010000014.1"/>
</dbReference>
<evidence type="ECO:0000256" key="1">
    <source>
        <dbReference type="SAM" id="Phobius"/>
    </source>
</evidence>
<dbReference type="Proteomes" id="UP001344632">
    <property type="component" value="Unassembled WGS sequence"/>
</dbReference>
<keyword evidence="3" id="KW-1185">Reference proteome</keyword>
<gene>
    <name evidence="2" type="ORF">P4H66_17940</name>
</gene>
<organism evidence="2 3">
    <name type="scientific">Paenibacillus dokdonensis</name>
    <dbReference type="NCBI Taxonomy" id="2567944"/>
    <lineage>
        <taxon>Bacteria</taxon>
        <taxon>Bacillati</taxon>
        <taxon>Bacillota</taxon>
        <taxon>Bacilli</taxon>
        <taxon>Bacillales</taxon>
        <taxon>Paenibacillaceae</taxon>
        <taxon>Paenibacillus</taxon>
    </lineage>
</organism>
<comment type="caution">
    <text evidence="2">The sequence shown here is derived from an EMBL/GenBank/DDBJ whole genome shotgun (WGS) entry which is preliminary data.</text>
</comment>
<keyword evidence="1" id="KW-1133">Transmembrane helix</keyword>
<protein>
    <submittedName>
        <fullName evidence="2">Transposase</fullName>
    </submittedName>
</protein>
<keyword evidence="1" id="KW-0472">Membrane</keyword>
<feature type="transmembrane region" description="Helical" evidence="1">
    <location>
        <begin position="71"/>
        <end position="93"/>
    </location>
</feature>
<evidence type="ECO:0000313" key="3">
    <source>
        <dbReference type="Proteomes" id="UP001344632"/>
    </source>
</evidence>
<name>A0ABU6GPR0_9BACL</name>
<dbReference type="EMBL" id="JARLKZ010000014">
    <property type="protein sequence ID" value="MEC0241698.1"/>
    <property type="molecule type" value="Genomic_DNA"/>
</dbReference>
<keyword evidence="1" id="KW-0812">Transmembrane</keyword>
<evidence type="ECO:0000313" key="2">
    <source>
        <dbReference type="EMBL" id="MEC0241698.1"/>
    </source>
</evidence>
<reference evidence="2 3" key="1">
    <citation type="submission" date="2023-03" db="EMBL/GenBank/DDBJ databases">
        <title>Bacillus Genome Sequencing.</title>
        <authorList>
            <person name="Dunlap C."/>
        </authorList>
    </citation>
    <scope>NUCLEOTIDE SEQUENCE [LARGE SCALE GENOMIC DNA]</scope>
    <source>
        <strain evidence="2 3">BD-525</strain>
    </source>
</reference>
<feature type="transmembrane region" description="Helical" evidence="1">
    <location>
        <begin position="30"/>
        <end position="50"/>
    </location>
</feature>
<proteinExistence type="predicted"/>
<sequence>MLFLLIAGFIVVPFIMTALAIRSKLVRYVLHLVALLSFYTAGSIVTTVVYMNRTHETVFTTNVHDVLLNPWFLMTGAYLGLYIPYRLLAGFWVHRHS</sequence>
<accession>A0ABU6GPR0</accession>